<accession>A0ABR2VZZ8</accession>
<dbReference type="EC" id="2.7.11.1" evidence="3"/>
<comment type="caution">
    <text evidence="3">The sequence shown here is derived from an EMBL/GenBank/DDBJ whole genome shotgun (WGS) entry which is preliminary data.</text>
</comment>
<dbReference type="Gene3D" id="3.90.810.10">
    <property type="entry name" value="CRIB domain"/>
    <property type="match status" value="1"/>
</dbReference>
<dbReference type="InterPro" id="IPR001849">
    <property type="entry name" value="PH_domain"/>
</dbReference>
<dbReference type="Proteomes" id="UP001479436">
    <property type="component" value="Unassembled WGS sequence"/>
</dbReference>
<dbReference type="InterPro" id="IPR011993">
    <property type="entry name" value="PH-like_dom_sf"/>
</dbReference>
<dbReference type="InterPro" id="IPR036936">
    <property type="entry name" value="CRIB_dom_sf"/>
</dbReference>
<gene>
    <name evidence="3" type="primary">CLA4_4</name>
    <name evidence="3" type="ORF">K7432_007549</name>
</gene>
<evidence type="ECO:0000259" key="1">
    <source>
        <dbReference type="PROSITE" id="PS50003"/>
    </source>
</evidence>
<dbReference type="Gene3D" id="2.30.29.30">
    <property type="entry name" value="Pleckstrin-homology domain (PH domain)/Phosphotyrosine-binding domain (PTB)"/>
    <property type="match status" value="1"/>
</dbReference>
<dbReference type="SMART" id="SM00285">
    <property type="entry name" value="PBD"/>
    <property type="match status" value="1"/>
</dbReference>
<name>A0ABR2VZZ8_9FUNG</name>
<keyword evidence="4" id="KW-1185">Reference proteome</keyword>
<keyword evidence="3" id="KW-0418">Kinase</keyword>
<dbReference type="EMBL" id="JASJQH010007253">
    <property type="protein sequence ID" value="KAK9711823.1"/>
    <property type="molecule type" value="Genomic_DNA"/>
</dbReference>
<feature type="domain" description="CRIB" evidence="2">
    <location>
        <begin position="122"/>
        <end position="135"/>
    </location>
</feature>
<proteinExistence type="predicted"/>
<dbReference type="SMART" id="SM00233">
    <property type="entry name" value="PH"/>
    <property type="match status" value="1"/>
</dbReference>
<keyword evidence="3" id="KW-0808">Transferase</keyword>
<dbReference type="PROSITE" id="PS50108">
    <property type="entry name" value="CRIB"/>
    <property type="match status" value="1"/>
</dbReference>
<evidence type="ECO:0000313" key="3">
    <source>
        <dbReference type="EMBL" id="KAK9711823.1"/>
    </source>
</evidence>
<organism evidence="3 4">
    <name type="scientific">Basidiobolus ranarum</name>
    <dbReference type="NCBI Taxonomy" id="34480"/>
    <lineage>
        <taxon>Eukaryota</taxon>
        <taxon>Fungi</taxon>
        <taxon>Fungi incertae sedis</taxon>
        <taxon>Zoopagomycota</taxon>
        <taxon>Entomophthoromycotina</taxon>
        <taxon>Basidiobolomycetes</taxon>
        <taxon>Basidiobolales</taxon>
        <taxon>Basidiobolaceae</taxon>
        <taxon>Basidiobolus</taxon>
    </lineage>
</organism>
<protein>
    <submittedName>
        <fullName evidence="3">Protein kinase</fullName>
        <ecNumber evidence="3">2.7.11.1</ecNumber>
    </submittedName>
</protein>
<dbReference type="PROSITE" id="PS50003">
    <property type="entry name" value="PH_DOMAIN"/>
    <property type="match status" value="1"/>
</dbReference>
<dbReference type="InterPro" id="IPR000095">
    <property type="entry name" value="CRIB_dom"/>
</dbReference>
<reference evidence="3 4" key="1">
    <citation type="submission" date="2023-04" db="EMBL/GenBank/DDBJ databases">
        <title>Genome of Basidiobolus ranarum AG-B5.</title>
        <authorList>
            <person name="Stajich J.E."/>
            <person name="Carter-House D."/>
            <person name="Gryganskyi A."/>
        </authorList>
    </citation>
    <scope>NUCLEOTIDE SEQUENCE [LARGE SCALE GENOMIC DNA]</scope>
    <source>
        <strain evidence="3 4">AG-B5</strain>
    </source>
</reference>
<dbReference type="Pfam" id="PF00169">
    <property type="entry name" value="PH"/>
    <property type="match status" value="1"/>
</dbReference>
<dbReference type="SUPFAM" id="SSF50729">
    <property type="entry name" value="PH domain-like"/>
    <property type="match status" value="1"/>
</dbReference>
<feature type="domain" description="PH" evidence="1">
    <location>
        <begin position="23"/>
        <end position="118"/>
    </location>
</feature>
<evidence type="ECO:0000259" key="2">
    <source>
        <dbReference type="PROSITE" id="PS50108"/>
    </source>
</evidence>
<dbReference type="Pfam" id="PF00786">
    <property type="entry name" value="PBD"/>
    <property type="match status" value="1"/>
</dbReference>
<sequence length="219" mass="25359">MNTNYPSTISSSPTDSQESFTLEAVKKGHFLVRGNGLTSWLWSKRLITLKNTCLTIHKLQSELKALETIFFEEIRDLERSELKPHCFKVNIGARNIYVACKSEEEMWSWMDSIYKRSPMKGVSNPTNFSHRAHLSFDATTGMLTTINRQWDPLISPTLSKEDYLNNPEIVMEFIQMCTGYARVHEKPKFHSVLLESPTNFDLPEIPKMSVFEDIEFKRT</sequence>
<evidence type="ECO:0000313" key="4">
    <source>
        <dbReference type="Proteomes" id="UP001479436"/>
    </source>
</evidence>
<dbReference type="GO" id="GO:0004674">
    <property type="term" value="F:protein serine/threonine kinase activity"/>
    <property type="evidence" value="ECO:0007669"/>
    <property type="project" value="UniProtKB-EC"/>
</dbReference>